<keyword evidence="3" id="KW-0732">Signal</keyword>
<evidence type="ECO:0000256" key="4">
    <source>
        <dbReference type="ARBA" id="ARBA00023136"/>
    </source>
</evidence>
<evidence type="ECO:0000256" key="3">
    <source>
        <dbReference type="ARBA" id="ARBA00022729"/>
    </source>
</evidence>
<proteinExistence type="inferred from homology"/>
<sequence>MMKNSLKNRLFHYAGTTVLILLVSCSKFDAYLDKAESGGMTEEEVFSNYRQTERFLAQVYGTGLTIDWVGGNLWSFSYDGATDNGYCHYRYWPSPKFVYDGNLTPANNPIDQWADLYAAIRRVNMFLEKIDGLPVSSSNTEEVAGKSRMKGEAFFLRAWFYAELFKRYGGVPLISKVLQVDEDLNIPRATADEIIGFIVEDCDRAASLLPEEYSSKDLGRATAGAALALKSRMLLYAASPLHNPDNDRQKWERAAKAAQDVITMGIYQLHGSFKDVLHTRQSPEIIFQHTANYEDQLRNNLMPSQGGFSIVQPTQELVDAFEMTDGKLYNESDLYDPQQPYANRDPRLAMTVVYNLHPWRGFPIETFEGGLDGLNGSGDNYTRTGYYLAKTLDENGSLTPIWRPGSHFFVYIRYAEILLNYAEAKNESLESPDPSVYDAINQVRARTGVNMPPLPAGLNKADMRARIHNERRVELAFESHRFWDIRRWRIGEQVLKSVQGMRITRAGSEWNYERFPLENRYYKNMYDLFPIPQSEINRNSKLVQNPGYN</sequence>
<reference evidence="9" key="1">
    <citation type="journal article" date="2019" name="Int. J. Syst. Evol. Microbiol.">
        <title>The Global Catalogue of Microorganisms (GCM) 10K type strain sequencing project: providing services to taxonomists for standard genome sequencing and annotation.</title>
        <authorList>
            <consortium name="The Broad Institute Genomics Platform"/>
            <consortium name="The Broad Institute Genome Sequencing Center for Infectious Disease"/>
            <person name="Wu L."/>
            <person name="Ma J."/>
        </authorList>
    </citation>
    <scope>NUCLEOTIDE SEQUENCE [LARGE SCALE GENOMIC DNA]</scope>
    <source>
        <strain evidence="9">CGMCC 1.15342</strain>
    </source>
</reference>
<dbReference type="Pfam" id="PF07980">
    <property type="entry name" value="SusD_RagB"/>
    <property type="match status" value="1"/>
</dbReference>
<dbReference type="CDD" id="cd08977">
    <property type="entry name" value="SusD"/>
    <property type="match status" value="1"/>
</dbReference>
<comment type="caution">
    <text evidence="8">The sequence shown here is derived from an EMBL/GenBank/DDBJ whole genome shotgun (WGS) entry which is preliminary data.</text>
</comment>
<organism evidence="8 9">
    <name type="scientific">Parapedobacter defluvii</name>
    <dbReference type="NCBI Taxonomy" id="2045106"/>
    <lineage>
        <taxon>Bacteria</taxon>
        <taxon>Pseudomonadati</taxon>
        <taxon>Bacteroidota</taxon>
        <taxon>Sphingobacteriia</taxon>
        <taxon>Sphingobacteriales</taxon>
        <taxon>Sphingobacteriaceae</taxon>
        <taxon>Parapedobacter</taxon>
    </lineage>
</organism>
<evidence type="ECO:0000256" key="5">
    <source>
        <dbReference type="ARBA" id="ARBA00023237"/>
    </source>
</evidence>
<evidence type="ECO:0000256" key="2">
    <source>
        <dbReference type="ARBA" id="ARBA00006275"/>
    </source>
</evidence>
<name>A0ABQ1MXA1_9SPHI</name>
<keyword evidence="4" id="KW-0472">Membrane</keyword>
<dbReference type="InterPro" id="IPR011990">
    <property type="entry name" value="TPR-like_helical_dom_sf"/>
</dbReference>
<evidence type="ECO:0008006" key="10">
    <source>
        <dbReference type="Google" id="ProtNLM"/>
    </source>
</evidence>
<evidence type="ECO:0000313" key="8">
    <source>
        <dbReference type="EMBL" id="GGC48412.1"/>
    </source>
</evidence>
<protein>
    <recommendedName>
        <fullName evidence="10">Starch-binding associating with outer membrane</fullName>
    </recommendedName>
</protein>
<evidence type="ECO:0000256" key="1">
    <source>
        <dbReference type="ARBA" id="ARBA00004442"/>
    </source>
</evidence>
<gene>
    <name evidence="8" type="ORF">GCM10011386_45780</name>
</gene>
<dbReference type="InterPro" id="IPR033985">
    <property type="entry name" value="SusD-like_N"/>
</dbReference>
<evidence type="ECO:0000259" key="6">
    <source>
        <dbReference type="Pfam" id="PF07980"/>
    </source>
</evidence>
<comment type="subcellular location">
    <subcellularLocation>
        <location evidence="1">Cell outer membrane</location>
    </subcellularLocation>
</comment>
<accession>A0ABQ1MXA1</accession>
<dbReference type="EMBL" id="BMIK01000029">
    <property type="protein sequence ID" value="GGC48412.1"/>
    <property type="molecule type" value="Genomic_DNA"/>
</dbReference>
<dbReference type="InterPro" id="IPR012944">
    <property type="entry name" value="SusD_RagB_dom"/>
</dbReference>
<keyword evidence="9" id="KW-1185">Reference proteome</keyword>
<dbReference type="PROSITE" id="PS51257">
    <property type="entry name" value="PROKAR_LIPOPROTEIN"/>
    <property type="match status" value="1"/>
</dbReference>
<dbReference type="RefSeq" id="WP_188753804.1">
    <property type="nucleotide sequence ID" value="NZ_BMIK01000029.1"/>
</dbReference>
<dbReference type="Gene3D" id="1.25.40.390">
    <property type="match status" value="1"/>
</dbReference>
<keyword evidence="5" id="KW-0998">Cell outer membrane</keyword>
<dbReference type="SUPFAM" id="SSF48452">
    <property type="entry name" value="TPR-like"/>
    <property type="match status" value="1"/>
</dbReference>
<comment type="similarity">
    <text evidence="2">Belongs to the SusD family.</text>
</comment>
<evidence type="ECO:0000313" key="9">
    <source>
        <dbReference type="Proteomes" id="UP000597338"/>
    </source>
</evidence>
<feature type="domain" description="SusD-like N-terminal" evidence="7">
    <location>
        <begin position="106"/>
        <end position="235"/>
    </location>
</feature>
<dbReference type="Proteomes" id="UP000597338">
    <property type="component" value="Unassembled WGS sequence"/>
</dbReference>
<feature type="domain" description="RagB/SusD" evidence="6">
    <location>
        <begin position="287"/>
        <end position="548"/>
    </location>
</feature>
<dbReference type="Pfam" id="PF14322">
    <property type="entry name" value="SusD-like_3"/>
    <property type="match status" value="1"/>
</dbReference>
<evidence type="ECO:0000259" key="7">
    <source>
        <dbReference type="Pfam" id="PF14322"/>
    </source>
</evidence>